<gene>
    <name evidence="2" type="ORF">PILCRDRAFT_4201</name>
</gene>
<reference evidence="3" key="2">
    <citation type="submission" date="2015-01" db="EMBL/GenBank/DDBJ databases">
        <title>Evolutionary Origins and Diversification of the Mycorrhizal Mutualists.</title>
        <authorList>
            <consortium name="DOE Joint Genome Institute"/>
            <consortium name="Mycorrhizal Genomics Consortium"/>
            <person name="Kohler A."/>
            <person name="Kuo A."/>
            <person name="Nagy L.G."/>
            <person name="Floudas D."/>
            <person name="Copeland A."/>
            <person name="Barry K.W."/>
            <person name="Cichocki N."/>
            <person name="Veneault-Fourrey C."/>
            <person name="LaButti K."/>
            <person name="Lindquist E.A."/>
            <person name="Lipzen A."/>
            <person name="Lundell T."/>
            <person name="Morin E."/>
            <person name="Murat C."/>
            <person name="Riley R."/>
            <person name="Ohm R."/>
            <person name="Sun H."/>
            <person name="Tunlid A."/>
            <person name="Henrissat B."/>
            <person name="Grigoriev I.V."/>
            <person name="Hibbett D.S."/>
            <person name="Martin F."/>
        </authorList>
    </citation>
    <scope>NUCLEOTIDE SEQUENCE [LARGE SCALE GENOMIC DNA]</scope>
    <source>
        <strain evidence="3">F 1598</strain>
    </source>
</reference>
<accession>A0A0C3G8H9</accession>
<organism evidence="2 3">
    <name type="scientific">Piloderma croceum (strain F 1598)</name>
    <dbReference type="NCBI Taxonomy" id="765440"/>
    <lineage>
        <taxon>Eukaryota</taxon>
        <taxon>Fungi</taxon>
        <taxon>Dikarya</taxon>
        <taxon>Basidiomycota</taxon>
        <taxon>Agaricomycotina</taxon>
        <taxon>Agaricomycetes</taxon>
        <taxon>Agaricomycetidae</taxon>
        <taxon>Atheliales</taxon>
        <taxon>Atheliaceae</taxon>
        <taxon>Piloderma</taxon>
    </lineage>
</organism>
<feature type="region of interest" description="Disordered" evidence="1">
    <location>
        <begin position="1"/>
        <end position="75"/>
    </location>
</feature>
<keyword evidence="3" id="KW-1185">Reference proteome</keyword>
<evidence type="ECO:0000313" key="2">
    <source>
        <dbReference type="EMBL" id="KIM86956.1"/>
    </source>
</evidence>
<reference evidence="2 3" key="1">
    <citation type="submission" date="2014-04" db="EMBL/GenBank/DDBJ databases">
        <authorList>
            <consortium name="DOE Joint Genome Institute"/>
            <person name="Kuo A."/>
            <person name="Tarkka M."/>
            <person name="Buscot F."/>
            <person name="Kohler A."/>
            <person name="Nagy L.G."/>
            <person name="Floudas D."/>
            <person name="Copeland A."/>
            <person name="Barry K.W."/>
            <person name="Cichocki N."/>
            <person name="Veneault-Fourrey C."/>
            <person name="LaButti K."/>
            <person name="Lindquist E.A."/>
            <person name="Lipzen A."/>
            <person name="Lundell T."/>
            <person name="Morin E."/>
            <person name="Murat C."/>
            <person name="Sun H."/>
            <person name="Tunlid A."/>
            <person name="Henrissat B."/>
            <person name="Grigoriev I.V."/>
            <person name="Hibbett D.S."/>
            <person name="Martin F."/>
            <person name="Nordberg H.P."/>
            <person name="Cantor M.N."/>
            <person name="Hua S.X."/>
        </authorList>
    </citation>
    <scope>NUCLEOTIDE SEQUENCE [LARGE SCALE GENOMIC DNA]</scope>
    <source>
        <strain evidence="2 3">F 1598</strain>
    </source>
</reference>
<protein>
    <submittedName>
        <fullName evidence="2">Uncharacterized protein</fullName>
    </submittedName>
</protein>
<dbReference type="EMBL" id="KN832980">
    <property type="protein sequence ID" value="KIM86956.1"/>
    <property type="molecule type" value="Genomic_DNA"/>
</dbReference>
<evidence type="ECO:0000256" key="1">
    <source>
        <dbReference type="SAM" id="MobiDB-lite"/>
    </source>
</evidence>
<name>A0A0C3G8H9_PILCF</name>
<dbReference type="HOGENOM" id="CLU_2671918_0_0_1"/>
<feature type="compositionally biased region" description="Polar residues" evidence="1">
    <location>
        <begin position="28"/>
        <end position="41"/>
    </location>
</feature>
<proteinExistence type="predicted"/>
<feature type="compositionally biased region" description="Gly residues" evidence="1">
    <location>
        <begin position="1"/>
        <end position="10"/>
    </location>
</feature>
<dbReference type="InParanoid" id="A0A0C3G8H9"/>
<sequence>MNDSGCGTGHVGKHDEHIYEDDGDGRQRQPTTAIANASTNAPRECANDGKREWARATETSPGRSAKPISSGRDST</sequence>
<dbReference type="AlphaFoldDB" id="A0A0C3G8H9"/>
<feature type="compositionally biased region" description="Basic and acidic residues" evidence="1">
    <location>
        <begin position="45"/>
        <end position="55"/>
    </location>
</feature>
<dbReference type="Proteomes" id="UP000054166">
    <property type="component" value="Unassembled WGS sequence"/>
</dbReference>
<evidence type="ECO:0000313" key="3">
    <source>
        <dbReference type="Proteomes" id="UP000054166"/>
    </source>
</evidence>